<feature type="region of interest" description="Disordered" evidence="2">
    <location>
        <begin position="65"/>
        <end position="86"/>
    </location>
</feature>
<reference evidence="3 4" key="1">
    <citation type="journal article" date="2012" name="Eukaryot. Cell">
        <title>Genome sequence of the fungus Glarea lozoyensis: the first genome sequence of a species from the Helotiaceae family.</title>
        <authorList>
            <person name="Youssar L."/>
            <person name="Gruening B.A."/>
            <person name="Erxleben A."/>
            <person name="Guenther S."/>
            <person name="Huettel W."/>
        </authorList>
    </citation>
    <scope>NUCLEOTIDE SEQUENCE [LARGE SCALE GENOMIC DNA]</scope>
    <source>
        <strain evidence="4">ATCC 74030 / MF5533</strain>
    </source>
</reference>
<dbReference type="SUPFAM" id="SSF48208">
    <property type="entry name" value="Six-hairpin glycosidases"/>
    <property type="match status" value="1"/>
</dbReference>
<dbReference type="Gene3D" id="1.50.10.20">
    <property type="match status" value="1"/>
</dbReference>
<gene>
    <name evidence="3" type="ORF">M7I_1213</name>
</gene>
<organism evidence="3 4">
    <name type="scientific">Glarea lozoyensis (strain ATCC 74030 / MF5533)</name>
    <dbReference type="NCBI Taxonomy" id="1104152"/>
    <lineage>
        <taxon>Eukaryota</taxon>
        <taxon>Fungi</taxon>
        <taxon>Dikarya</taxon>
        <taxon>Ascomycota</taxon>
        <taxon>Pezizomycotina</taxon>
        <taxon>Leotiomycetes</taxon>
        <taxon>Helotiales</taxon>
        <taxon>Helotiaceae</taxon>
        <taxon>Glarea</taxon>
    </lineage>
</organism>
<dbReference type="EMBL" id="AGUE01000020">
    <property type="protein sequence ID" value="EHL02698.1"/>
    <property type="molecule type" value="Genomic_DNA"/>
</dbReference>
<dbReference type="PROSITE" id="PS50082">
    <property type="entry name" value="WD_REPEATS_2"/>
    <property type="match status" value="1"/>
</dbReference>
<dbReference type="AlphaFoldDB" id="H0EFE0"/>
<dbReference type="GO" id="GO:0005975">
    <property type="term" value="P:carbohydrate metabolic process"/>
    <property type="evidence" value="ECO:0007669"/>
    <property type="project" value="InterPro"/>
</dbReference>
<evidence type="ECO:0000256" key="1">
    <source>
        <dbReference type="PROSITE-ProRule" id="PRU00221"/>
    </source>
</evidence>
<dbReference type="Proteomes" id="UP000005446">
    <property type="component" value="Unassembled WGS sequence"/>
</dbReference>
<dbReference type="InterPro" id="IPR008928">
    <property type="entry name" value="6-hairpin_glycosidase_sf"/>
</dbReference>
<feature type="repeat" description="WD" evidence="1">
    <location>
        <begin position="1"/>
        <end position="14"/>
    </location>
</feature>
<evidence type="ECO:0000256" key="2">
    <source>
        <dbReference type="SAM" id="MobiDB-lite"/>
    </source>
</evidence>
<evidence type="ECO:0000313" key="3">
    <source>
        <dbReference type="EMBL" id="EHL02698.1"/>
    </source>
</evidence>
<protein>
    <submittedName>
        <fullName evidence="3">Putative mannan endo-1,6-alpha-mannosidase</fullName>
    </submittedName>
</protein>
<dbReference type="InterPro" id="IPR001680">
    <property type="entry name" value="WD40_rpt"/>
</dbReference>
<dbReference type="PANTHER" id="PTHR47791">
    <property type="entry name" value="MEIOTICALLY UP-REGULATED GENE 191 PROTEIN"/>
    <property type="match status" value="1"/>
</dbReference>
<dbReference type="InterPro" id="IPR005198">
    <property type="entry name" value="Glyco_hydro_76"/>
</dbReference>
<dbReference type="HOGENOM" id="CLU_794659_0_0_1"/>
<keyword evidence="4" id="KW-1185">Reference proteome</keyword>
<comment type="caution">
    <text evidence="3">The sequence shown here is derived from an EMBL/GenBank/DDBJ whole genome shotgun (WGS) entry which is preliminary data.</text>
</comment>
<name>H0EFE0_GLAL7</name>
<accession>H0EFE0</accession>
<dbReference type="InParanoid" id="H0EFE0"/>
<dbReference type="Pfam" id="PF03663">
    <property type="entry name" value="Glyco_hydro_76"/>
    <property type="match status" value="1"/>
</dbReference>
<keyword evidence="1" id="KW-0853">WD repeat</keyword>
<evidence type="ECO:0000313" key="4">
    <source>
        <dbReference type="Proteomes" id="UP000005446"/>
    </source>
</evidence>
<proteinExistence type="predicted"/>
<dbReference type="InterPro" id="IPR053169">
    <property type="entry name" value="MUG_Protein"/>
</dbReference>
<dbReference type="OrthoDB" id="9984024at2759"/>
<sequence length="349" mass="37716">MIASGGLDGTVRIWVDTDEEETIGALKLEDEAAVNGYALDINEAGVNGDGMGGVTYENGAFGFEHDTPRDDMSVDGGGSSDKEQPEAQKFNLGTLKVVKADFNIETMSGPPALADINTLAQTNPKGFLNDYYDDEGWWALGWIQAFDVTQNEEYLDTAVDIFNDMAKGATTPCGNQNQPIWWDKKKTYVNAIANELYLSVASHLANRIPSNGTYLTSAQNQWKWFQESGLINAQNTINDGLTTACKNNNGTVWSYNQGVILGALVELSKATGNPSLLDTAATIATAAIKALSDEDGILHDVCEPNCGADGAQFKGVFMRNLRLLQNEAPDDEIEKFIGANAASIWKAQH</sequence>
<dbReference type="PANTHER" id="PTHR47791:SF1">
    <property type="entry name" value="ENDO MANNANASE, GH76 FAMILY (EUROFUNG)"/>
    <property type="match status" value="1"/>
</dbReference>